<accession>A0ABY3RU77</accession>
<dbReference type="PRINTS" id="PR00992">
    <property type="entry name" value="ALARACEMASE"/>
</dbReference>
<dbReference type="PANTHER" id="PTHR30511">
    <property type="entry name" value="ALANINE RACEMASE"/>
    <property type="match status" value="1"/>
</dbReference>
<evidence type="ECO:0000256" key="2">
    <source>
        <dbReference type="ARBA" id="ARBA00022898"/>
    </source>
</evidence>
<dbReference type="Pfam" id="PF01168">
    <property type="entry name" value="Ala_racemase_N"/>
    <property type="match status" value="1"/>
</dbReference>
<dbReference type="SUPFAM" id="SSF50621">
    <property type="entry name" value="Alanine racemase C-terminal domain-like"/>
    <property type="match status" value="1"/>
</dbReference>
<evidence type="ECO:0000313" key="6">
    <source>
        <dbReference type="Proteomes" id="UP001199642"/>
    </source>
</evidence>
<dbReference type="PANTHER" id="PTHR30511:SF0">
    <property type="entry name" value="ALANINE RACEMASE, CATABOLIC-RELATED"/>
    <property type="match status" value="1"/>
</dbReference>
<evidence type="ECO:0000256" key="3">
    <source>
        <dbReference type="ARBA" id="ARBA00023235"/>
    </source>
</evidence>
<dbReference type="Proteomes" id="UP001199642">
    <property type="component" value="Chromosome"/>
</dbReference>
<feature type="domain" description="Alanine racemase C-terminal" evidence="4">
    <location>
        <begin position="240"/>
        <end position="346"/>
    </location>
</feature>
<keyword evidence="3 5" id="KW-0413">Isomerase</keyword>
<dbReference type="InterPro" id="IPR020622">
    <property type="entry name" value="Ala_racemase_pyridoxalP-BS"/>
</dbReference>
<gene>
    <name evidence="5" type="ORF">K8F61_04770</name>
</gene>
<dbReference type="Gene3D" id="3.20.20.10">
    <property type="entry name" value="Alanine racemase"/>
    <property type="match status" value="1"/>
</dbReference>
<dbReference type="InterPro" id="IPR001608">
    <property type="entry name" value="Ala_racemase_N"/>
</dbReference>
<dbReference type="Gene3D" id="2.40.37.10">
    <property type="entry name" value="Lyase, Ornithine Decarboxylase, Chain A, domain 1"/>
    <property type="match status" value="2"/>
</dbReference>
<reference evidence="5 6" key="1">
    <citation type="submission" date="2023-01" db="EMBL/GenBank/DDBJ databases">
        <title>Characterization of estradiol degrading bacteria Microbacterium sp. MZT7 and reveal degrading genes through genome analysis.</title>
        <authorList>
            <person name="Hao P."/>
            <person name="Gao Y."/>
        </authorList>
    </citation>
    <scope>NUCLEOTIDE SEQUENCE [LARGE SCALE GENOMIC DNA]</scope>
    <source>
        <strain evidence="5 6">MZT7</strain>
    </source>
</reference>
<evidence type="ECO:0000313" key="5">
    <source>
        <dbReference type="EMBL" id="UGS27509.1"/>
    </source>
</evidence>
<dbReference type="PROSITE" id="PS00395">
    <property type="entry name" value="ALANINE_RACEMASE"/>
    <property type="match status" value="1"/>
</dbReference>
<dbReference type="SMART" id="SM01005">
    <property type="entry name" value="Ala_racemase_C"/>
    <property type="match status" value="1"/>
</dbReference>
<sequence>MTRPELRIDETVFRRNLAVLRDRVEPSSLMLVVKDDAYGHGAGWAAETAVTAGVDWVGTYDIPTAVGLRDAIGSGPRLFAWATSADDEIAEALIAGVDLGVGSLAYLERVLAQSERVGARARIHLKIDTGLHRSGLSAGEWAHGLDRVLGHGGHANADLVGVWSHIAEASDEEDDAAHRRFLGAVDEAARAGASSPLTHLTASAATWARPELRGSLVRVGAFCYGIRSADGPELPGLAPIASLCARVEEVRDGEAVVGIGALDGIPSILAGRVDVGTPAGPRPLRAVELATVHVEAWPGAVPGDEVVLFGPGTRGESSATTLAESIDTVGEEILTRLASRVRRRHVS</sequence>
<evidence type="ECO:0000259" key="4">
    <source>
        <dbReference type="SMART" id="SM01005"/>
    </source>
</evidence>
<dbReference type="GO" id="GO:0008784">
    <property type="term" value="F:alanine racemase activity"/>
    <property type="evidence" value="ECO:0007669"/>
    <property type="project" value="UniProtKB-EC"/>
</dbReference>
<name>A0ABY3RU77_9MICO</name>
<protein>
    <submittedName>
        <fullName evidence="5">Alanine racemase</fullName>
        <ecNumber evidence="5">5.1.1.1</ecNumber>
    </submittedName>
</protein>
<dbReference type="InterPro" id="IPR011079">
    <property type="entry name" value="Ala_racemase_C"/>
</dbReference>
<organism evidence="5 6">
    <name type="scientific">Microbacterium resistens</name>
    <dbReference type="NCBI Taxonomy" id="156977"/>
    <lineage>
        <taxon>Bacteria</taxon>
        <taxon>Bacillati</taxon>
        <taxon>Actinomycetota</taxon>
        <taxon>Actinomycetes</taxon>
        <taxon>Micrococcales</taxon>
        <taxon>Microbacteriaceae</taxon>
        <taxon>Microbacterium</taxon>
    </lineage>
</organism>
<keyword evidence="6" id="KW-1185">Reference proteome</keyword>
<dbReference type="InterPro" id="IPR000821">
    <property type="entry name" value="Ala_racemase"/>
</dbReference>
<dbReference type="RefSeq" id="WP_231820855.1">
    <property type="nucleotide sequence ID" value="NZ_CP082781.1"/>
</dbReference>
<dbReference type="SUPFAM" id="SSF51419">
    <property type="entry name" value="PLP-binding barrel"/>
    <property type="match status" value="1"/>
</dbReference>
<keyword evidence="2" id="KW-0663">Pyridoxal phosphate</keyword>
<dbReference type="EC" id="5.1.1.1" evidence="5"/>
<dbReference type="EMBL" id="CP082781">
    <property type="protein sequence ID" value="UGS27509.1"/>
    <property type="molecule type" value="Genomic_DNA"/>
</dbReference>
<dbReference type="Pfam" id="PF00842">
    <property type="entry name" value="Ala_racemase_C"/>
    <property type="match status" value="1"/>
</dbReference>
<evidence type="ECO:0000256" key="1">
    <source>
        <dbReference type="ARBA" id="ARBA00001933"/>
    </source>
</evidence>
<comment type="cofactor">
    <cofactor evidence="1">
        <name>pyridoxal 5'-phosphate</name>
        <dbReference type="ChEBI" id="CHEBI:597326"/>
    </cofactor>
</comment>
<dbReference type="InterPro" id="IPR009006">
    <property type="entry name" value="Ala_racemase/Decarboxylase_C"/>
</dbReference>
<dbReference type="InterPro" id="IPR029066">
    <property type="entry name" value="PLP-binding_barrel"/>
</dbReference>
<proteinExistence type="predicted"/>